<name>A0A1N6LWB1_BABMR</name>
<keyword evidence="1" id="KW-0812">Transmembrane</keyword>
<dbReference type="VEuPathDB" id="PiroplasmaDB:BMR1_01G00335"/>
<reference evidence="2 3" key="3">
    <citation type="journal article" date="2016" name="Sci. Rep.">
        <title>Genome-wide diversity and gene expression profiling of Babesia microti isolates identify polymorphic genes that mediate host-pathogen interactions.</title>
        <authorList>
            <person name="Silva J.C."/>
            <person name="Cornillot E."/>
            <person name="McCracken C."/>
            <person name="Usmani-Brown S."/>
            <person name="Dwivedi A."/>
            <person name="Ifeonu O.O."/>
            <person name="Crabtree J."/>
            <person name="Gotia H.T."/>
            <person name="Virji A.Z."/>
            <person name="Reynes C."/>
            <person name="Colinge J."/>
            <person name="Kumar V."/>
            <person name="Lawres L."/>
            <person name="Pazzi J.E."/>
            <person name="Pablo J.V."/>
            <person name="Hung C."/>
            <person name="Brancato J."/>
            <person name="Kumari P."/>
            <person name="Orvis J."/>
            <person name="Tretina K."/>
            <person name="Chibucos M."/>
            <person name="Ott S."/>
            <person name="Sadzewicz L."/>
            <person name="Sengamalay N."/>
            <person name="Shetty A.C."/>
            <person name="Su Q."/>
            <person name="Tallon L."/>
            <person name="Fraser C.M."/>
            <person name="Frutos R."/>
            <person name="Molina D.M."/>
            <person name="Krause P.J."/>
            <person name="Ben Mamoun C."/>
        </authorList>
    </citation>
    <scope>NUCLEOTIDE SEQUENCE [LARGE SCALE GENOMIC DNA]</scope>
    <source>
        <strain evidence="2 3">RI</strain>
    </source>
</reference>
<feature type="transmembrane region" description="Helical" evidence="1">
    <location>
        <begin position="489"/>
        <end position="510"/>
    </location>
</feature>
<reference evidence="2 3" key="2">
    <citation type="journal article" date="2013" name="PLoS ONE">
        <title>Whole genome mapping and re-organization of the nuclear and mitochondrial genomes of Babesia microti isolates.</title>
        <authorList>
            <person name="Cornillot E."/>
            <person name="Dassouli A."/>
            <person name="Garg A."/>
            <person name="Pachikara N."/>
            <person name="Randazzo S."/>
            <person name="Depoix D."/>
            <person name="Carcy B."/>
            <person name="Delbecq S."/>
            <person name="Frutos R."/>
            <person name="Silva J.C."/>
            <person name="Sutton R."/>
            <person name="Krause P.J."/>
            <person name="Mamoun C.B."/>
        </authorList>
    </citation>
    <scope>NUCLEOTIDE SEQUENCE [LARGE SCALE GENOMIC DNA]</scope>
    <source>
        <strain evidence="2 3">RI</strain>
    </source>
</reference>
<dbReference type="KEGG" id="bmic:BMR1_01G00335"/>
<dbReference type="RefSeq" id="XP_021337269.1">
    <property type="nucleotide sequence ID" value="XM_021483002.1"/>
</dbReference>
<keyword evidence="1" id="KW-1133">Transmembrane helix</keyword>
<protein>
    <recommendedName>
        <fullName evidence="4">RAP domain-containing protein</fullName>
    </recommendedName>
</protein>
<evidence type="ECO:0000313" key="2">
    <source>
        <dbReference type="EMBL" id="SIO73158.1"/>
    </source>
</evidence>
<dbReference type="OrthoDB" id="419431at2759"/>
<dbReference type="EMBL" id="FO082871">
    <property type="protein sequence ID" value="SIO73158.1"/>
    <property type="molecule type" value="Genomic_DNA"/>
</dbReference>
<sequence length="721" mass="83059">MALYKRLSWRPLRASILHGLSKLHSVSSQKSIDHFWWRNSPNSKNFCSKAIPTDIHNNRDRHLLDLTQCGSYQKTFNFFYTFKNELTINHLIATLYHLYEISNDKLQTSSRIIDSKNINDSYSDKYWKDDYIGDYSTLNYGNYRRDKLLGFPREISDIYCTIKSRIHKFNTRQLLFLAHATNLLELPHTKEIQRHVSDRISDQIWLLELLDLIRAGDSLLVFNRNFSKYDHEFSKLFLHVSMKRYKESMLDPNSLEFDLFKIISKSNSIAPILLKELSPAVHSRINLYSKDELIYILTKYSRFYHKNSTLIVQMLNHLLTFDLNTLDLCSTCDLVWCASKLYNRTNITKAPFTILGKLIDHVKQLVRDLTARRLAMLIWAYSTTVPNAELMEMFLDRAMEVYDQMDPSGLSNTLYGLSTTIPDLSHKLFDKVDKTIVEHIKIFNTIDLATTSLAYCNVNGGTQELHNSIADAVLELGTFMSADCLTKVLYTYGTINCCSTVVYGLIFAILERLNQFTTNGLCIILWSFSVFNMLDTGVWEAILPLIECEKVITGSKCELLYPALLEFKLAHPNVLINVVNRLLNLSRGLYFERQLKQSNSIDRTFYNAVYQSITDHYGLSTVESLGVDEVENACNVTVKGFNISGVFLDMLFTVDDGIYGVLLFDKCNVTRLNQLPMGQDIQRDRLVNSLSANCFNKRFKTIKLLQSEFQTNGIEAILGQM</sequence>
<keyword evidence="1" id="KW-0472">Membrane</keyword>
<gene>
    <name evidence="2" type="ORF">BMR1_01G00335</name>
</gene>
<accession>A0A1N6LWB1</accession>
<reference evidence="2 3" key="1">
    <citation type="journal article" date="2012" name="Nucleic Acids Res.">
        <title>Sequencing of the smallest Apicomplexan genome from the human pathogen Babesia microti.</title>
        <authorList>
            <person name="Cornillot E."/>
            <person name="Hadj-Kaddour K."/>
            <person name="Dassouli A."/>
            <person name="Noel B."/>
            <person name="Ranwez V."/>
            <person name="Vacherie B."/>
            <person name="Augagneur Y."/>
            <person name="Bres V."/>
            <person name="Duclos A."/>
            <person name="Randazzo S."/>
            <person name="Carcy B."/>
            <person name="Debierre-Grockiego F."/>
            <person name="Delbecq S."/>
            <person name="Moubri-Menage K."/>
            <person name="Shams-Eldin H."/>
            <person name="Usmani-Brown S."/>
            <person name="Bringaud F."/>
            <person name="Wincker P."/>
            <person name="Vivares C.P."/>
            <person name="Schwarz R.T."/>
            <person name="Schetters T.P."/>
            <person name="Krause P.J."/>
            <person name="Gorenflot A."/>
            <person name="Berry V."/>
            <person name="Barbe V."/>
            <person name="Ben Mamoun C."/>
        </authorList>
    </citation>
    <scope>NUCLEOTIDE SEQUENCE [LARGE SCALE GENOMIC DNA]</scope>
    <source>
        <strain evidence="2 3">RI</strain>
    </source>
</reference>
<dbReference type="GeneID" id="24423149"/>
<dbReference type="Proteomes" id="UP000002899">
    <property type="component" value="Chromosome I"/>
</dbReference>
<evidence type="ECO:0000256" key="1">
    <source>
        <dbReference type="SAM" id="Phobius"/>
    </source>
</evidence>
<dbReference type="AlphaFoldDB" id="A0A1N6LWB1"/>
<evidence type="ECO:0000313" key="3">
    <source>
        <dbReference type="Proteomes" id="UP000002899"/>
    </source>
</evidence>
<organism evidence="2 3">
    <name type="scientific">Babesia microti (strain RI)</name>
    <dbReference type="NCBI Taxonomy" id="1133968"/>
    <lineage>
        <taxon>Eukaryota</taxon>
        <taxon>Sar</taxon>
        <taxon>Alveolata</taxon>
        <taxon>Apicomplexa</taxon>
        <taxon>Aconoidasida</taxon>
        <taxon>Piroplasmida</taxon>
        <taxon>Babesiidae</taxon>
        <taxon>Babesia</taxon>
    </lineage>
</organism>
<evidence type="ECO:0008006" key="4">
    <source>
        <dbReference type="Google" id="ProtNLM"/>
    </source>
</evidence>
<proteinExistence type="predicted"/>
<feature type="transmembrane region" description="Helical" evidence="1">
    <location>
        <begin position="516"/>
        <end position="534"/>
    </location>
</feature>
<keyword evidence="3" id="KW-1185">Reference proteome</keyword>